<evidence type="ECO:0000313" key="3">
    <source>
        <dbReference type="EMBL" id="AZS27545.1"/>
    </source>
</evidence>
<geneLocation type="plasmid" evidence="3">
    <name>pVaJ360</name>
</geneLocation>
<evidence type="ECO:0000313" key="4">
    <source>
        <dbReference type="Proteomes" id="UP000256923"/>
    </source>
</evidence>
<name>A0A7U6J687_VIBAN</name>
<keyword evidence="3" id="KW-0614">Plasmid</keyword>
<reference evidence="3 4" key="1">
    <citation type="submission" date="2018-12" db="EMBL/GenBank/DDBJ databases">
        <title>Characterization and Draft Genome of Vibrio anguillarum J360 Marine Pathogen Isolated from an Outbreak in Lumpfish (Cyclopterus lumpus).</title>
        <authorList>
            <person name="Vasquez J.I."/>
            <person name="Cao T."/>
            <person name="Chakraborty S."/>
            <person name="Gnanagobal H."/>
            <person name="Wescot J."/>
            <person name="Boyce D."/>
            <person name="Santander J."/>
        </authorList>
    </citation>
    <scope>NUCLEOTIDE SEQUENCE [LARGE SCALE GENOMIC DNA]</scope>
    <source>
        <strain evidence="3 4">J360</strain>
        <plasmid evidence="4">pvaj360</plasmid>
        <plasmid evidence="3">pVaJ360</plasmid>
    </source>
</reference>
<accession>A0A7U6J687</accession>
<gene>
    <name evidence="1" type="ORF">DYL72_21575</name>
    <name evidence="2" type="ORF">DYL72_21680</name>
    <name evidence="3" type="ORF">DYL72_21790</name>
</gene>
<dbReference type="EMBL" id="CP034674">
    <property type="protein sequence ID" value="AZS27545.1"/>
    <property type="molecule type" value="Genomic_DNA"/>
</dbReference>
<sequence length="60" mass="6709">MKDRVEWNITEIARTFRCCRDTARKKIKEAGVAPCGKRGVVPVYDPVEVGRALFSKEGGL</sequence>
<evidence type="ECO:0008006" key="5">
    <source>
        <dbReference type="Google" id="ProtNLM"/>
    </source>
</evidence>
<dbReference type="EMBL" id="CP034674">
    <property type="protein sequence ID" value="AZS27504.1"/>
    <property type="molecule type" value="Genomic_DNA"/>
</dbReference>
<geneLocation type="plasmid" evidence="4">
    <name>pvaj360</name>
</geneLocation>
<organism evidence="3 4">
    <name type="scientific">Vibrio anguillarum</name>
    <name type="common">Listonella anguillarum</name>
    <dbReference type="NCBI Taxonomy" id="55601"/>
    <lineage>
        <taxon>Bacteria</taxon>
        <taxon>Pseudomonadati</taxon>
        <taxon>Pseudomonadota</taxon>
        <taxon>Gammaproteobacteria</taxon>
        <taxon>Vibrionales</taxon>
        <taxon>Vibrionaceae</taxon>
        <taxon>Vibrio</taxon>
    </lineage>
</organism>
<protein>
    <recommendedName>
        <fullName evidence="5">DNA-binding protein</fullName>
    </recommendedName>
</protein>
<proteinExistence type="predicted"/>
<dbReference type="AlphaFoldDB" id="A0A7U6J687"/>
<dbReference type="RefSeq" id="WP_116285227.1">
    <property type="nucleotide sequence ID" value="NZ_CP034674.1"/>
</dbReference>
<evidence type="ECO:0000313" key="2">
    <source>
        <dbReference type="EMBL" id="AZS27523.1"/>
    </source>
</evidence>
<dbReference type="EMBL" id="CP034674">
    <property type="protein sequence ID" value="AZS27523.1"/>
    <property type="molecule type" value="Genomic_DNA"/>
</dbReference>
<evidence type="ECO:0000313" key="1">
    <source>
        <dbReference type="EMBL" id="AZS27504.1"/>
    </source>
</evidence>
<dbReference type="Proteomes" id="UP000256923">
    <property type="component" value="Plasmid pVaJ360"/>
</dbReference>